<accession>A0A6C0FD44</accession>
<dbReference type="InterPro" id="IPR030392">
    <property type="entry name" value="S74_ICA"/>
</dbReference>
<sequence>MNTIEGGLISANNAIEYTQTYTTERLNYVQGQMIGTDLRISALSETLDANDTAAKVRINTIEGGLISANNAIEYTQTYTTERLNYVQGQMIGTDLRISALSETLDANDTAAKVRINTIEGGLISANNAAEQSQTYTTERLNYVQGQMIGTDLRISALSETLDANDTAAKVRINTIEGGLISANNAAEQSQTYTTERLNYVQGQMIGTDLRISALSETLDANDTAAKVRINTVQGSLNSLDKALDIINISMVKNTNSLRGDYISAINAIERVQNSNTERLNFVQGETIKNNTLLKEQNSIFRNLTNTMMGSLVASSNQIDNMEYYLKTELNSVHGKLNNTVPLTGGYITGALELAGDFDINTDKFTVASSTGNTTVAGTLDVSAITRLNATTSSTSTTTGALVVGGGVGIAENTYIGGNLIVTGDFTVSGTPTTINSTTLQVNDKNIEMGVVGTPTDTTADGGGITLKGATNKTIIWDIANENWTSNQNWNIATGKTFKINNVNVLSGDTLGDGVLYSSLTTVGILTGLTVDNLSLDANNITSSGALNLTPAVGSAIVLDGTISVDAGVVTGATSISSTTFVGNVTGNVTGTAATVTDAAQANITSVGTLTGLTVDNLSLDANNITSSGALNLTPAVGSAIVLDGTISVDAGVVTGATSISSTTFVGNVTGNVTGTAATVTDAAQANITSVGTLTGLTVDGNVTVSDGTYDFDIASHDGINGLKLDGTLVTASAAELNILDGVTATAVELNILDGVTATTAELNILDGVTATTAELNILGGVTATTAELNILDGVTATTAELNILDGVTASKDELNILGGVTATTAELNILDGVTATAAELNILGGVTATTAELNILDGVTATTAELNILDGVTASKDELNILDGIEATSATIGIGTDSPGSLLHLKTGDCGIPAGTTHPWTGTIFTIESDTHNTMNFLTPTNSDSNIYFGSSVTSAHGGIIYSHSDGFKFHTGGTWGSEALRIGAGNGNIELDPNGSGNVIIKGNATRGSGQIKLNCENNSHAITIKGPPHSANATYILTLPENDGDADQVLKTDGSGVLSWVAQSGGGGGGSSKWTDVGSGNIYRNSDVHIGGTTDPTVELQVTGSITATSDITAFSTSDSRLKENLQILENPLEAIAQISGYRFDWKGGFSEIHKNEGSDVGVIAHEVEAVLPEVVKNRDDGYKGVRYDKMVPLLIECIKELKKEVEELKRGRL</sequence>
<dbReference type="AlphaFoldDB" id="A0A6C0FD44"/>
<protein>
    <recommendedName>
        <fullName evidence="1">Peptidase S74 domain-containing protein</fullName>
    </recommendedName>
</protein>
<dbReference type="PROSITE" id="PS51688">
    <property type="entry name" value="ICA"/>
    <property type="match status" value="1"/>
</dbReference>
<evidence type="ECO:0000313" key="2">
    <source>
        <dbReference type="EMBL" id="QHT38479.1"/>
    </source>
</evidence>
<reference evidence="2" key="1">
    <citation type="journal article" date="2020" name="Nature">
        <title>Giant virus diversity and host interactions through global metagenomics.</title>
        <authorList>
            <person name="Schulz F."/>
            <person name="Roux S."/>
            <person name="Paez-Espino D."/>
            <person name="Jungbluth S."/>
            <person name="Walsh D.A."/>
            <person name="Denef V.J."/>
            <person name="McMahon K.D."/>
            <person name="Konstantinidis K.T."/>
            <person name="Eloe-Fadrosh E.A."/>
            <person name="Kyrpides N.C."/>
            <person name="Woyke T."/>
        </authorList>
    </citation>
    <scope>NUCLEOTIDE SEQUENCE</scope>
    <source>
        <strain evidence="2">GVMAG-S-ERX556101-89</strain>
    </source>
</reference>
<proteinExistence type="predicted"/>
<name>A0A6C0FD44_9ZZZZ</name>
<dbReference type="Pfam" id="PF13884">
    <property type="entry name" value="Peptidase_S74"/>
    <property type="match status" value="1"/>
</dbReference>
<evidence type="ECO:0000259" key="1">
    <source>
        <dbReference type="PROSITE" id="PS51688"/>
    </source>
</evidence>
<feature type="domain" description="Peptidase S74" evidence="1">
    <location>
        <begin position="1120"/>
        <end position="1215"/>
    </location>
</feature>
<organism evidence="2">
    <name type="scientific">viral metagenome</name>
    <dbReference type="NCBI Taxonomy" id="1070528"/>
    <lineage>
        <taxon>unclassified sequences</taxon>
        <taxon>metagenomes</taxon>
        <taxon>organismal metagenomes</taxon>
    </lineage>
</organism>
<dbReference type="EMBL" id="MN738831">
    <property type="protein sequence ID" value="QHT38479.1"/>
    <property type="molecule type" value="Genomic_DNA"/>
</dbReference>